<dbReference type="GO" id="GO:0005737">
    <property type="term" value="C:cytoplasm"/>
    <property type="evidence" value="ECO:0007669"/>
    <property type="project" value="TreeGrafter"/>
</dbReference>
<dbReference type="SUPFAM" id="SSF46966">
    <property type="entry name" value="Spectrin repeat"/>
    <property type="match status" value="1"/>
</dbReference>
<protein>
    <submittedName>
        <fullName evidence="2">Uncharacterized protein</fullName>
    </submittedName>
</protein>
<evidence type="ECO:0000313" key="2">
    <source>
        <dbReference type="EMBL" id="CAD7613631.1"/>
    </source>
</evidence>
<sequence>MFEQDFKDLQSNFDCHLKTICEMTEVGETVARVDTLLREMKAFQKICKSDIDRAEELIVTGQQLLSSRHHGPLDCVQPKCSELERMSTQLFDRLTSRFETLTKCRELQERIEKVK</sequence>
<reference evidence="2" key="1">
    <citation type="submission" date="2020-11" db="EMBL/GenBank/DDBJ databases">
        <authorList>
            <person name="Tran Van P."/>
        </authorList>
    </citation>
    <scope>NUCLEOTIDE SEQUENCE</scope>
</reference>
<accession>A0A7R9PRY3</accession>
<dbReference type="EMBL" id="OE849023">
    <property type="protein sequence ID" value="CAD7613631.1"/>
    <property type="molecule type" value="Genomic_DNA"/>
</dbReference>
<dbReference type="PANTHER" id="PTHR22826:SF211">
    <property type="entry name" value="LD43457P"/>
    <property type="match status" value="1"/>
</dbReference>
<name>A0A7R9PRY3_TIMGE</name>
<organism evidence="2">
    <name type="scientific">Timema genevievae</name>
    <name type="common">Walking stick</name>
    <dbReference type="NCBI Taxonomy" id="629358"/>
    <lineage>
        <taxon>Eukaryota</taxon>
        <taxon>Metazoa</taxon>
        <taxon>Ecdysozoa</taxon>
        <taxon>Arthropoda</taxon>
        <taxon>Hexapoda</taxon>
        <taxon>Insecta</taxon>
        <taxon>Pterygota</taxon>
        <taxon>Neoptera</taxon>
        <taxon>Polyneoptera</taxon>
        <taxon>Phasmatodea</taxon>
        <taxon>Timematodea</taxon>
        <taxon>Timematoidea</taxon>
        <taxon>Timematidae</taxon>
        <taxon>Timema</taxon>
    </lineage>
</organism>
<gene>
    <name evidence="2" type="ORF">TGEB3V08_LOCUS11281</name>
</gene>
<dbReference type="Gene3D" id="1.20.58.60">
    <property type="match status" value="1"/>
</dbReference>
<dbReference type="InterPro" id="IPR051336">
    <property type="entry name" value="RhoGEF_Guanine_NuclExch_SF"/>
</dbReference>
<dbReference type="AlphaFoldDB" id="A0A7R9PRY3"/>
<evidence type="ECO:0000256" key="1">
    <source>
        <dbReference type="ARBA" id="ARBA00022658"/>
    </source>
</evidence>
<dbReference type="PANTHER" id="PTHR22826">
    <property type="entry name" value="RHO GUANINE EXCHANGE FACTOR-RELATED"/>
    <property type="match status" value="1"/>
</dbReference>
<keyword evidence="1" id="KW-0344">Guanine-nucleotide releasing factor</keyword>
<proteinExistence type="predicted"/>
<dbReference type="GO" id="GO:0005085">
    <property type="term" value="F:guanyl-nucleotide exchange factor activity"/>
    <property type="evidence" value="ECO:0007669"/>
    <property type="project" value="UniProtKB-KW"/>
</dbReference>